<feature type="domain" description="Fic/DOC N-terminal" evidence="2">
    <location>
        <begin position="30"/>
        <end position="92"/>
    </location>
</feature>
<dbReference type="eggNOG" id="COG3177">
    <property type="taxonomic scope" value="Bacteria"/>
</dbReference>
<evidence type="ECO:0000313" key="4">
    <source>
        <dbReference type="Proteomes" id="UP000005459"/>
    </source>
</evidence>
<proteinExistence type="predicted"/>
<accession>F9UI91</accession>
<evidence type="ECO:0000259" key="2">
    <source>
        <dbReference type="Pfam" id="PF13784"/>
    </source>
</evidence>
<dbReference type="InterPro" id="IPR025758">
    <property type="entry name" value="Fic/DOC_N"/>
</dbReference>
<dbReference type="AlphaFoldDB" id="F9UI91"/>
<sequence>MAAAPFDRNRPFNDLPPLPLAVDLETPRILKQAIAAHRVLAELKGLAKLIPNQAMLVDGLVLQEARLSSEIENVLTTNDALYRAAADDRPATDPHTNPRCQDRCRLPLGGCVGGWGITDPGLCALRGQPFSRPTGSFPADPGGRGASAPRHDKAADMTTYSSELKDSILTKLLAPNNVGVPQLAAQTGIPRDTLYG</sequence>
<dbReference type="Proteomes" id="UP000005459">
    <property type="component" value="Unassembled WGS sequence"/>
</dbReference>
<protein>
    <recommendedName>
        <fullName evidence="2">Fic/DOC N-terminal domain-containing protein</fullName>
    </recommendedName>
</protein>
<dbReference type="Pfam" id="PF13784">
    <property type="entry name" value="Fic_N"/>
    <property type="match status" value="1"/>
</dbReference>
<gene>
    <name evidence="3" type="ORF">ThimaDRAFT_4644</name>
</gene>
<evidence type="ECO:0000313" key="3">
    <source>
        <dbReference type="EMBL" id="EGV16096.1"/>
    </source>
</evidence>
<feature type="non-terminal residue" evidence="3">
    <location>
        <position position="196"/>
    </location>
</feature>
<dbReference type="STRING" id="768671.ThimaDRAFT_4644"/>
<evidence type="ECO:0000256" key="1">
    <source>
        <dbReference type="SAM" id="MobiDB-lite"/>
    </source>
</evidence>
<dbReference type="RefSeq" id="WP_007195515.1">
    <property type="nucleotide sequence ID" value="NZ_AFWV01000023.1"/>
</dbReference>
<keyword evidence="4" id="KW-1185">Reference proteome</keyword>
<organism evidence="3 4">
    <name type="scientific">Thiocapsa marina 5811</name>
    <dbReference type="NCBI Taxonomy" id="768671"/>
    <lineage>
        <taxon>Bacteria</taxon>
        <taxon>Pseudomonadati</taxon>
        <taxon>Pseudomonadota</taxon>
        <taxon>Gammaproteobacteria</taxon>
        <taxon>Chromatiales</taxon>
        <taxon>Chromatiaceae</taxon>
        <taxon>Thiocapsa</taxon>
    </lineage>
</organism>
<dbReference type="EMBL" id="AFWV01000023">
    <property type="protein sequence ID" value="EGV16096.1"/>
    <property type="molecule type" value="Genomic_DNA"/>
</dbReference>
<reference evidence="3 4" key="1">
    <citation type="submission" date="2011-06" db="EMBL/GenBank/DDBJ databases">
        <title>The draft genome of Thiocapsa marina 5811.</title>
        <authorList>
            <consortium name="US DOE Joint Genome Institute (JGI-PGF)"/>
            <person name="Lucas S."/>
            <person name="Han J."/>
            <person name="Cheng J.-F."/>
            <person name="Goodwin L."/>
            <person name="Pitluck S."/>
            <person name="Peters L."/>
            <person name="Land M.L."/>
            <person name="Hauser L."/>
            <person name="Vogl K."/>
            <person name="Liu Z."/>
            <person name="Imhoff J."/>
            <person name="Thiel V."/>
            <person name="Frigaard N.-U."/>
            <person name="Bryant D."/>
            <person name="Woyke T.J."/>
        </authorList>
    </citation>
    <scope>NUCLEOTIDE SEQUENCE [LARGE SCALE GENOMIC DNA]</scope>
    <source>
        <strain evidence="3 4">5811</strain>
    </source>
</reference>
<feature type="region of interest" description="Disordered" evidence="1">
    <location>
        <begin position="134"/>
        <end position="158"/>
    </location>
</feature>
<name>F9UI91_9GAMM</name>